<evidence type="ECO:0000259" key="7">
    <source>
        <dbReference type="PROSITE" id="PS50178"/>
    </source>
</evidence>
<evidence type="ECO:0000313" key="9">
    <source>
        <dbReference type="Proteomes" id="UP000886523"/>
    </source>
</evidence>
<keyword evidence="2 4" id="KW-0863">Zinc-finger</keyword>
<dbReference type="PROSITE" id="PS50178">
    <property type="entry name" value="ZF_FYVE"/>
    <property type="match status" value="1"/>
</dbReference>
<protein>
    <recommendedName>
        <fullName evidence="10">RING-type domain-containing protein</fullName>
    </recommendedName>
</protein>
<dbReference type="Gene3D" id="3.30.40.10">
    <property type="entry name" value="Zinc/RING finger domain, C3HC4 (zinc finger)"/>
    <property type="match status" value="2"/>
</dbReference>
<name>A0A9P6ATF7_9AGAM</name>
<evidence type="ECO:0000313" key="8">
    <source>
        <dbReference type="EMBL" id="KAF9511633.1"/>
    </source>
</evidence>
<dbReference type="OrthoDB" id="3045089at2759"/>
<dbReference type="EMBL" id="MU128997">
    <property type="protein sequence ID" value="KAF9511633.1"/>
    <property type="molecule type" value="Genomic_DNA"/>
</dbReference>
<feature type="compositionally biased region" description="Basic and acidic residues" evidence="5">
    <location>
        <begin position="337"/>
        <end position="350"/>
    </location>
</feature>
<feature type="domain" description="FYVE-type" evidence="7">
    <location>
        <begin position="19"/>
        <end position="82"/>
    </location>
</feature>
<feature type="region of interest" description="Disordered" evidence="5">
    <location>
        <begin position="337"/>
        <end position="427"/>
    </location>
</feature>
<feature type="compositionally biased region" description="Low complexity" evidence="5">
    <location>
        <begin position="412"/>
        <end position="427"/>
    </location>
</feature>
<dbReference type="SUPFAM" id="SSF57850">
    <property type="entry name" value="RING/U-box"/>
    <property type="match status" value="1"/>
</dbReference>
<evidence type="ECO:0000259" key="6">
    <source>
        <dbReference type="PROSITE" id="PS50089"/>
    </source>
</evidence>
<evidence type="ECO:0000256" key="5">
    <source>
        <dbReference type="SAM" id="MobiDB-lite"/>
    </source>
</evidence>
<accession>A0A9P6ATF7</accession>
<feature type="region of interest" description="Disordered" evidence="5">
    <location>
        <begin position="1"/>
        <end position="20"/>
    </location>
</feature>
<dbReference type="PANTHER" id="PTHR14879">
    <property type="entry name" value="CASPASE REGULATOR, RING FINGER DOMAIN-CONTAINING"/>
    <property type="match status" value="1"/>
</dbReference>
<evidence type="ECO:0000256" key="1">
    <source>
        <dbReference type="ARBA" id="ARBA00022723"/>
    </source>
</evidence>
<dbReference type="SMART" id="SM00184">
    <property type="entry name" value="RING"/>
    <property type="match status" value="2"/>
</dbReference>
<dbReference type="InterPro" id="IPR001841">
    <property type="entry name" value="Znf_RING"/>
</dbReference>
<keyword evidence="9" id="KW-1185">Reference proteome</keyword>
<dbReference type="InterPro" id="IPR011011">
    <property type="entry name" value="Znf_FYVE_PHD"/>
</dbReference>
<evidence type="ECO:0008006" key="10">
    <source>
        <dbReference type="Google" id="ProtNLM"/>
    </source>
</evidence>
<dbReference type="InterPro" id="IPR013083">
    <property type="entry name" value="Znf_RING/FYVE/PHD"/>
</dbReference>
<dbReference type="Proteomes" id="UP000886523">
    <property type="component" value="Unassembled WGS sequence"/>
</dbReference>
<evidence type="ECO:0000256" key="2">
    <source>
        <dbReference type="ARBA" id="ARBA00022771"/>
    </source>
</evidence>
<organism evidence="8 9">
    <name type="scientific">Hydnum rufescens UP504</name>
    <dbReference type="NCBI Taxonomy" id="1448309"/>
    <lineage>
        <taxon>Eukaryota</taxon>
        <taxon>Fungi</taxon>
        <taxon>Dikarya</taxon>
        <taxon>Basidiomycota</taxon>
        <taxon>Agaricomycotina</taxon>
        <taxon>Agaricomycetes</taxon>
        <taxon>Cantharellales</taxon>
        <taxon>Hydnaceae</taxon>
        <taxon>Hydnum</taxon>
    </lineage>
</organism>
<dbReference type="InterPro" id="IPR000306">
    <property type="entry name" value="Znf_FYVE"/>
</dbReference>
<feature type="compositionally biased region" description="Acidic residues" evidence="5">
    <location>
        <begin position="359"/>
        <end position="379"/>
    </location>
</feature>
<keyword evidence="3" id="KW-0862">Zinc</keyword>
<dbReference type="Pfam" id="PF13920">
    <property type="entry name" value="zf-C3HC4_3"/>
    <property type="match status" value="1"/>
</dbReference>
<feature type="region of interest" description="Disordered" evidence="5">
    <location>
        <begin position="134"/>
        <end position="258"/>
    </location>
</feature>
<reference evidence="8" key="1">
    <citation type="journal article" date="2020" name="Nat. Commun.">
        <title>Large-scale genome sequencing of mycorrhizal fungi provides insights into the early evolution of symbiotic traits.</title>
        <authorList>
            <person name="Miyauchi S."/>
            <person name="Kiss E."/>
            <person name="Kuo A."/>
            <person name="Drula E."/>
            <person name="Kohler A."/>
            <person name="Sanchez-Garcia M."/>
            <person name="Morin E."/>
            <person name="Andreopoulos B."/>
            <person name="Barry K.W."/>
            <person name="Bonito G."/>
            <person name="Buee M."/>
            <person name="Carver A."/>
            <person name="Chen C."/>
            <person name="Cichocki N."/>
            <person name="Clum A."/>
            <person name="Culley D."/>
            <person name="Crous P.W."/>
            <person name="Fauchery L."/>
            <person name="Girlanda M."/>
            <person name="Hayes R.D."/>
            <person name="Keri Z."/>
            <person name="LaButti K."/>
            <person name="Lipzen A."/>
            <person name="Lombard V."/>
            <person name="Magnuson J."/>
            <person name="Maillard F."/>
            <person name="Murat C."/>
            <person name="Nolan M."/>
            <person name="Ohm R.A."/>
            <person name="Pangilinan J."/>
            <person name="Pereira M.F."/>
            <person name="Perotto S."/>
            <person name="Peter M."/>
            <person name="Pfister S."/>
            <person name="Riley R."/>
            <person name="Sitrit Y."/>
            <person name="Stielow J.B."/>
            <person name="Szollosi G."/>
            <person name="Zifcakova L."/>
            <person name="Stursova M."/>
            <person name="Spatafora J.W."/>
            <person name="Tedersoo L."/>
            <person name="Vaario L.M."/>
            <person name="Yamada A."/>
            <person name="Yan M."/>
            <person name="Wang P."/>
            <person name="Xu J."/>
            <person name="Bruns T."/>
            <person name="Baldrian P."/>
            <person name="Vilgalys R."/>
            <person name="Dunand C."/>
            <person name="Henrissat B."/>
            <person name="Grigoriev I.V."/>
            <person name="Hibbett D."/>
            <person name="Nagy L.G."/>
            <person name="Martin F.M."/>
        </authorList>
    </citation>
    <scope>NUCLEOTIDE SEQUENCE</scope>
    <source>
        <strain evidence="8">UP504</strain>
    </source>
</reference>
<feature type="compositionally biased region" description="Pro residues" evidence="5">
    <location>
        <begin position="218"/>
        <end position="253"/>
    </location>
</feature>
<evidence type="ECO:0000256" key="4">
    <source>
        <dbReference type="PROSITE-ProRule" id="PRU00175"/>
    </source>
</evidence>
<feature type="domain" description="RING-type" evidence="6">
    <location>
        <begin position="434"/>
        <end position="473"/>
    </location>
</feature>
<feature type="compositionally biased region" description="Polar residues" evidence="5">
    <location>
        <begin position="182"/>
        <end position="207"/>
    </location>
</feature>
<feature type="compositionally biased region" description="Basic and acidic residues" evidence="5">
    <location>
        <begin position="389"/>
        <end position="411"/>
    </location>
</feature>
<dbReference type="InterPro" id="IPR017455">
    <property type="entry name" value="Znf_FYVE-rel"/>
</dbReference>
<gene>
    <name evidence="8" type="ORF">BS47DRAFT_1141928</name>
</gene>
<proteinExistence type="predicted"/>
<dbReference type="GO" id="GO:0008270">
    <property type="term" value="F:zinc ion binding"/>
    <property type="evidence" value="ECO:0007669"/>
    <property type="project" value="UniProtKB-KW"/>
</dbReference>
<dbReference type="CDD" id="cd00065">
    <property type="entry name" value="FYVE_like_SF"/>
    <property type="match status" value="1"/>
</dbReference>
<dbReference type="InterPro" id="IPR051728">
    <property type="entry name" value="RING-FYVE_E3_ubiquitin-ligase"/>
</dbReference>
<dbReference type="AlphaFoldDB" id="A0A9P6ATF7"/>
<comment type="caution">
    <text evidence="8">The sequence shown here is derived from an EMBL/GenBank/DDBJ whole genome shotgun (WGS) entry which is preliminary data.</text>
</comment>
<dbReference type="Pfam" id="PF01363">
    <property type="entry name" value="FYVE"/>
    <property type="match status" value="1"/>
</dbReference>
<sequence length="488" mass="54317">MDAIRGLPLLSGPPPQVEEPNRHGCRKCGKEFGLFTRSRICNHCGFSYCTSCSDHQALMAREANEPGYDVVQVCAYCIERLSITASGRGKLRALPVSQLRNYLKAYGLPTPTNVLEKDDIVDAVMAARAPNGCLSPEHEDYYRKHSVPNKSPERRTRSLFSRMTGADGGSTPPIPPRPAPRTNQQTRSTPSRPTAARSQAPRQPPSQYNAPNSNPYRYRPPPGPIPNVNPTSRPYPPRPSSAPAPPPRPPSPTVPSLDSLLEMRPDELHALSVGSLKAILFENHVIPGQVLEKDDLVAKVQLLLDNEQRERARETQIRAAEEQTYLEQQARMREEFRMREQQREREREPQRGPGQEQEQAWDSDMEQQDDNELGQDFGDDTVMSVASDEGERHTVAEPEPADDHGPIHSHETTTASSSPPKPMSSTTVERSGLCVVCQDDEANIVVVDCGHLAMCRGCSDLVMNSSRECPLCRTRIVTPQRLLRVFKT</sequence>
<keyword evidence="1" id="KW-0479">Metal-binding</keyword>
<dbReference type="PROSITE" id="PS50089">
    <property type="entry name" value="ZF_RING_2"/>
    <property type="match status" value="1"/>
</dbReference>
<dbReference type="SUPFAM" id="SSF57903">
    <property type="entry name" value="FYVE/PHD zinc finger"/>
    <property type="match status" value="1"/>
</dbReference>
<dbReference type="SMART" id="SM00064">
    <property type="entry name" value="FYVE"/>
    <property type="match status" value="1"/>
</dbReference>
<evidence type="ECO:0000256" key="3">
    <source>
        <dbReference type="ARBA" id="ARBA00022833"/>
    </source>
</evidence>
<feature type="compositionally biased region" description="Low complexity" evidence="5">
    <location>
        <begin position="208"/>
        <end position="217"/>
    </location>
</feature>
<dbReference type="PANTHER" id="PTHR14879:SF5">
    <property type="entry name" value="RING-TYPE DOMAIN-CONTAINING PROTEIN"/>
    <property type="match status" value="1"/>
</dbReference>